<evidence type="ECO:0000256" key="11">
    <source>
        <dbReference type="ARBA" id="ARBA00074306"/>
    </source>
</evidence>
<dbReference type="SMART" id="SM00387">
    <property type="entry name" value="HATPase_c"/>
    <property type="match status" value="2"/>
</dbReference>
<dbReference type="GO" id="GO:0005886">
    <property type="term" value="C:plasma membrane"/>
    <property type="evidence" value="ECO:0007669"/>
    <property type="project" value="UniProtKB-SubCell"/>
</dbReference>
<feature type="transmembrane region" description="Helical" evidence="14">
    <location>
        <begin position="355"/>
        <end position="377"/>
    </location>
</feature>
<dbReference type="InterPro" id="IPR004358">
    <property type="entry name" value="Sig_transdc_His_kin-like_C"/>
</dbReference>
<proteinExistence type="inferred from homology"/>
<evidence type="ECO:0000256" key="7">
    <source>
        <dbReference type="ARBA" id="ARBA00022741"/>
    </source>
</evidence>
<dbReference type="Gene3D" id="1.10.287.130">
    <property type="match status" value="2"/>
</dbReference>
<dbReference type="Gene3D" id="3.30.565.10">
    <property type="entry name" value="Histidine kinase-like ATPase, C-terminal domain"/>
    <property type="match status" value="2"/>
</dbReference>
<dbReference type="InterPro" id="IPR036890">
    <property type="entry name" value="HATPase_C_sf"/>
</dbReference>
<feature type="coiled-coil region" evidence="13">
    <location>
        <begin position="816"/>
        <end position="871"/>
    </location>
</feature>
<dbReference type="PANTHER" id="PTHR43547:SF2">
    <property type="entry name" value="HYBRID SIGNAL TRANSDUCTION HISTIDINE KINASE C"/>
    <property type="match status" value="1"/>
</dbReference>
<dbReference type="InterPro" id="IPR011623">
    <property type="entry name" value="7TMR_DISM_rcpt_extracell_dom1"/>
</dbReference>
<dbReference type="SUPFAM" id="SSF55874">
    <property type="entry name" value="ATPase domain of HSP90 chaperone/DNA topoisomerase II/histidine kinase"/>
    <property type="match status" value="2"/>
</dbReference>
<evidence type="ECO:0000256" key="6">
    <source>
        <dbReference type="ARBA" id="ARBA00022679"/>
    </source>
</evidence>
<dbReference type="SMART" id="SM00448">
    <property type="entry name" value="REC"/>
    <property type="match status" value="1"/>
</dbReference>
<evidence type="ECO:0000256" key="3">
    <source>
        <dbReference type="ARBA" id="ARBA00006402"/>
    </source>
</evidence>
<dbReference type="Pfam" id="PF07696">
    <property type="entry name" value="7TMR-DISMED2"/>
    <property type="match status" value="1"/>
</dbReference>
<keyword evidence="10" id="KW-0902">Two-component regulatory system</keyword>
<dbReference type="SUPFAM" id="SSF52172">
    <property type="entry name" value="CheY-like"/>
    <property type="match status" value="1"/>
</dbReference>
<evidence type="ECO:0000256" key="8">
    <source>
        <dbReference type="ARBA" id="ARBA00022777"/>
    </source>
</evidence>
<comment type="catalytic activity">
    <reaction evidence="1">
        <text>ATP + protein L-histidine = ADP + protein N-phospho-L-histidine.</text>
        <dbReference type="EC" id="2.7.13.3"/>
    </reaction>
</comment>
<evidence type="ECO:0000259" key="16">
    <source>
        <dbReference type="PROSITE" id="PS50110"/>
    </source>
</evidence>
<dbReference type="Gene3D" id="2.60.40.2380">
    <property type="match status" value="1"/>
</dbReference>
<dbReference type="InterPro" id="IPR036097">
    <property type="entry name" value="HisK_dim/P_sf"/>
</dbReference>
<dbReference type="Proteomes" id="UP000469125">
    <property type="component" value="Unassembled WGS sequence"/>
</dbReference>
<comment type="similarity">
    <text evidence="3">In the N-terminal section; belongs to the phytochrome family.</text>
</comment>
<keyword evidence="13" id="KW-0175">Coiled coil</keyword>
<gene>
    <name evidence="17" type="ORF">GMD78_05075</name>
</gene>
<feature type="transmembrane region" description="Helical" evidence="14">
    <location>
        <begin position="12"/>
        <end position="34"/>
    </location>
</feature>
<dbReference type="PROSITE" id="PS50109">
    <property type="entry name" value="HIS_KIN"/>
    <property type="match status" value="2"/>
</dbReference>
<feature type="transmembrane region" description="Helical" evidence="14">
    <location>
        <begin position="323"/>
        <end position="343"/>
    </location>
</feature>
<evidence type="ECO:0000256" key="12">
    <source>
        <dbReference type="PROSITE-ProRule" id="PRU00169"/>
    </source>
</evidence>
<keyword evidence="5 12" id="KW-0597">Phosphoprotein</keyword>
<keyword evidence="7" id="KW-0547">Nucleotide-binding</keyword>
<evidence type="ECO:0000256" key="13">
    <source>
        <dbReference type="SAM" id="Coils"/>
    </source>
</evidence>
<dbReference type="PROSITE" id="PS50110">
    <property type="entry name" value="RESPONSE_REGULATORY"/>
    <property type="match status" value="1"/>
</dbReference>
<dbReference type="SUPFAM" id="SSF47384">
    <property type="entry name" value="Homodimeric domain of signal transducing histidine kinase"/>
    <property type="match status" value="2"/>
</dbReference>
<keyword evidence="6" id="KW-0808">Transferase</keyword>
<keyword evidence="8" id="KW-0418">Kinase</keyword>
<dbReference type="Pfam" id="PF02518">
    <property type="entry name" value="HATPase_c"/>
    <property type="match status" value="2"/>
</dbReference>
<keyword evidence="18" id="KW-1185">Reference proteome</keyword>
<evidence type="ECO:0000256" key="9">
    <source>
        <dbReference type="ARBA" id="ARBA00022840"/>
    </source>
</evidence>
<dbReference type="Pfam" id="PF00512">
    <property type="entry name" value="HisKA"/>
    <property type="match status" value="2"/>
</dbReference>
<dbReference type="Gene3D" id="3.40.50.2300">
    <property type="match status" value="1"/>
</dbReference>
<dbReference type="InterPro" id="IPR011622">
    <property type="entry name" value="7TMR_DISM_rcpt_extracell_dom2"/>
</dbReference>
<dbReference type="CDD" id="cd17574">
    <property type="entry name" value="REC_OmpR"/>
    <property type="match status" value="1"/>
</dbReference>
<evidence type="ECO:0000256" key="10">
    <source>
        <dbReference type="ARBA" id="ARBA00023012"/>
    </source>
</evidence>
<comment type="subcellular location">
    <subcellularLocation>
        <location evidence="2">Cell membrane</location>
        <topology evidence="2">Multi-pass membrane protein</topology>
    </subcellularLocation>
</comment>
<dbReference type="Pfam" id="PF07695">
    <property type="entry name" value="7TMR-DISM_7TM"/>
    <property type="match status" value="1"/>
</dbReference>
<keyword evidence="14" id="KW-0472">Membrane</keyword>
<dbReference type="FunFam" id="3.30.565.10:FF:000006">
    <property type="entry name" value="Sensor histidine kinase WalK"/>
    <property type="match status" value="1"/>
</dbReference>
<feature type="transmembrane region" description="Helical" evidence="14">
    <location>
        <begin position="201"/>
        <end position="223"/>
    </location>
</feature>
<feature type="transmembrane region" description="Helical" evidence="14">
    <location>
        <begin position="230"/>
        <end position="255"/>
    </location>
</feature>
<evidence type="ECO:0000313" key="17">
    <source>
        <dbReference type="EMBL" id="MUK87774.1"/>
    </source>
</evidence>
<evidence type="ECO:0000256" key="5">
    <source>
        <dbReference type="ARBA" id="ARBA00022553"/>
    </source>
</evidence>
<organism evidence="17 18">
    <name type="scientific">Ornithinibacillus caprae</name>
    <dbReference type="NCBI Taxonomy" id="2678566"/>
    <lineage>
        <taxon>Bacteria</taxon>
        <taxon>Bacillati</taxon>
        <taxon>Bacillota</taxon>
        <taxon>Bacilli</taxon>
        <taxon>Bacillales</taxon>
        <taxon>Bacillaceae</taxon>
        <taxon>Ornithinibacillus</taxon>
    </lineage>
</organism>
<reference evidence="17 18" key="1">
    <citation type="submission" date="2019-11" db="EMBL/GenBank/DDBJ databases">
        <authorList>
            <person name="Li X."/>
        </authorList>
    </citation>
    <scope>NUCLEOTIDE SEQUENCE [LARGE SCALE GENOMIC DNA]</scope>
    <source>
        <strain evidence="17 18">L9</strain>
    </source>
</reference>
<dbReference type="GO" id="GO:0000155">
    <property type="term" value="F:phosphorelay sensor kinase activity"/>
    <property type="evidence" value="ECO:0007669"/>
    <property type="project" value="InterPro"/>
</dbReference>
<dbReference type="InterPro" id="IPR003661">
    <property type="entry name" value="HisK_dim/P_dom"/>
</dbReference>
<feature type="transmembrane region" description="Helical" evidence="14">
    <location>
        <begin position="298"/>
        <end position="317"/>
    </location>
</feature>
<dbReference type="FunFam" id="3.30.565.10:FF:000010">
    <property type="entry name" value="Sensor histidine kinase RcsC"/>
    <property type="match status" value="1"/>
</dbReference>
<dbReference type="CDD" id="cd00082">
    <property type="entry name" value="HisKA"/>
    <property type="match status" value="2"/>
</dbReference>
<feature type="domain" description="Histidine kinase" evidence="15">
    <location>
        <begin position="442"/>
        <end position="660"/>
    </location>
</feature>
<dbReference type="InterPro" id="IPR003594">
    <property type="entry name" value="HATPase_dom"/>
</dbReference>
<sequence length="1094" mass="123880">MGGYCVLNFRLNLPIAFIIIFLISQCFLGTSVLADDVMDTIKLQMGEDETLVSNNLFILEDKDKKWTIEDVRKAPLKDQFIHSSQKIPNFGYTTSAYWISFQLINNTNYTDQYLEIDYPPIHEIDIYVFNESGLLEDSQHLGAKYPFYDRILHQPTFLYPFSIEPGEKLTFYFRFETEGSMQMPIYVRSQSGLVMEKQQSFLLQGIFYGVTGIMAFYNLFLYFSLRHMSYLYYVFYIILIILVTLALKGIAFQYLWPNSPWWNTRSIVFFMNIAAIATLLFANSFLNLPKRLPNGIKILKGLIVFNLGNAVLVLFFYQLALNIMVIGYIGSIIFVLSSAILCLKNGVRQARFFILGWFLFFFGVILSLLADAGIIALTAFTQNVWQIAACLEIILLSLALADRINMLRADKEKAVQESQKNQELALANLRHADKLKDEFLATTSHELRTPLHGIIGIAETLRDGATDKISKDMQDHLSMIITSGRRLNNLVNDILDFTKLKNNDLTIHLNSVNMRDLINVAITICEPLVKNKPVKLMNQVNSSIPNVYADGDRLLQIFYNLIGNAIKFTDSGDITITAEKVQEHIKFTISDQGIGIPPNQLESIFDYFYQVELGKTRNRSGTGIGLSITKQLVELQGGEISVTSKVGVGSEFSFTLPISYSNAKSSLEEISASIIPLLRTEQVIELDVPSSSPDHTNKAKILIADDEPVNLQVLSNQLRLDGYEVITATGGEEVMEIIQQDHLVDLLIVDIMMPKMSGFEVCKELRKKYSLIELPILMLTAKNQLYDKLTSFQVGANDYLVKPSEKQELLARVKTLIQLSQINRELLNMNALLEEKVHDRTRKLQTANTDLEKANAELSRMEQSRRQLLGNIAHDLGTPVAVIQGYVHAIEEEVIPANDTHYLGMVKNKIQLLNRLISDLFELSKLQLGKINVNKKEVNLAYWIEGVCNKFGLEIMQTGRQFESIKSSNQLNNYVCYVDLDRMDQVFSNLVSNAIKYTSTNGKIMFAVHLDQASNHIIVEIHDNGKGMNEDVLQHIFNRFYQGAKPLNETNLGSMGLGLSIVKEIILSHEGDVWAESELHKGSTFFVQLPIYPV</sequence>
<dbReference type="AlphaFoldDB" id="A0A6N8FHP0"/>
<name>A0A6N8FHP0_9BACI</name>
<feature type="domain" description="Response regulatory" evidence="16">
    <location>
        <begin position="700"/>
        <end position="817"/>
    </location>
</feature>
<evidence type="ECO:0000256" key="14">
    <source>
        <dbReference type="SAM" id="Phobius"/>
    </source>
</evidence>
<evidence type="ECO:0000256" key="2">
    <source>
        <dbReference type="ARBA" id="ARBA00004651"/>
    </source>
</evidence>
<dbReference type="EC" id="2.7.13.3" evidence="4"/>
<protein>
    <recommendedName>
        <fullName evidence="11">Circadian input-output histidine kinase CikA</fullName>
        <ecNumber evidence="4">2.7.13.3</ecNumber>
    </recommendedName>
</protein>
<dbReference type="PRINTS" id="PR00344">
    <property type="entry name" value="BCTRLSENSOR"/>
</dbReference>
<dbReference type="InterPro" id="IPR005467">
    <property type="entry name" value="His_kinase_dom"/>
</dbReference>
<comment type="caution">
    <text evidence="17">The sequence shown here is derived from an EMBL/GenBank/DDBJ whole genome shotgun (WGS) entry which is preliminary data.</text>
</comment>
<dbReference type="GO" id="GO:0005524">
    <property type="term" value="F:ATP binding"/>
    <property type="evidence" value="ECO:0007669"/>
    <property type="project" value="UniProtKB-KW"/>
</dbReference>
<evidence type="ECO:0000256" key="4">
    <source>
        <dbReference type="ARBA" id="ARBA00012438"/>
    </source>
</evidence>
<keyword evidence="9" id="KW-0067">ATP-binding</keyword>
<evidence type="ECO:0000313" key="18">
    <source>
        <dbReference type="Proteomes" id="UP000469125"/>
    </source>
</evidence>
<dbReference type="CDD" id="cd16922">
    <property type="entry name" value="HATPase_EvgS-ArcB-TorS-like"/>
    <property type="match status" value="1"/>
</dbReference>
<dbReference type="InterPro" id="IPR001789">
    <property type="entry name" value="Sig_transdc_resp-reg_receiver"/>
</dbReference>
<evidence type="ECO:0000256" key="1">
    <source>
        <dbReference type="ARBA" id="ARBA00000085"/>
    </source>
</evidence>
<dbReference type="Pfam" id="PF00072">
    <property type="entry name" value="Response_reg"/>
    <property type="match status" value="1"/>
</dbReference>
<keyword evidence="14" id="KW-1133">Transmembrane helix</keyword>
<feature type="domain" description="Histidine kinase" evidence="15">
    <location>
        <begin position="871"/>
        <end position="1093"/>
    </location>
</feature>
<dbReference type="EMBL" id="WOCA01000003">
    <property type="protein sequence ID" value="MUK87774.1"/>
    <property type="molecule type" value="Genomic_DNA"/>
</dbReference>
<evidence type="ECO:0000259" key="15">
    <source>
        <dbReference type="PROSITE" id="PS50109"/>
    </source>
</evidence>
<dbReference type="InterPro" id="IPR011006">
    <property type="entry name" value="CheY-like_superfamily"/>
</dbReference>
<dbReference type="SMART" id="SM00388">
    <property type="entry name" value="HisKA"/>
    <property type="match status" value="2"/>
</dbReference>
<dbReference type="PANTHER" id="PTHR43547">
    <property type="entry name" value="TWO-COMPONENT HISTIDINE KINASE"/>
    <property type="match status" value="1"/>
</dbReference>
<accession>A0A6N8FHP0</accession>
<dbReference type="CDD" id="cd00075">
    <property type="entry name" value="HATPase"/>
    <property type="match status" value="1"/>
</dbReference>
<keyword evidence="14" id="KW-0812">Transmembrane</keyword>
<feature type="modified residue" description="4-aspartylphosphate" evidence="12">
    <location>
        <position position="750"/>
    </location>
</feature>
<feature type="transmembrane region" description="Helical" evidence="14">
    <location>
        <begin position="267"/>
        <end position="286"/>
    </location>
</feature>